<accession>A0A183UYP9</accession>
<evidence type="ECO:0000256" key="1">
    <source>
        <dbReference type="ARBA" id="ARBA00004651"/>
    </source>
</evidence>
<reference evidence="9 10" key="2">
    <citation type="submission" date="2018-11" db="EMBL/GenBank/DDBJ databases">
        <authorList>
            <consortium name="Pathogen Informatics"/>
        </authorList>
    </citation>
    <scope>NUCLEOTIDE SEQUENCE [LARGE SCALE GENOMIC DNA]</scope>
</reference>
<dbReference type="PANTHER" id="PTHR24241">
    <property type="entry name" value="NEUROPEPTIDE RECEPTOR-RELATED G-PROTEIN COUPLED RECEPTOR"/>
    <property type="match status" value="1"/>
</dbReference>
<sequence>MVLQHSAFRQAPQHTLANCAFDARNRQEFHPPTAHASFPSCSRLCGLEKGSLFFCRENISLVDGRISEAFFYCFARNSIDDTSYDDQHDRNNYFKDLMMNDGLACNDSCSGSQQPTEQDFEPVNRLTADLVEILIYLLCLCTGGPLNVISFIRSTRLYRSDQRNRSQILLLRIHLNIADLLTMFIYTPTQIIWMTTFQWYGGDVLCRVCKFFYTFSFYLNSFVIAGIAIDRVCSAYKINSLKAYESAYKRVHRTLIAAYAGATLFSIPQLFIFRVFQPLELTEFRQCTPVWTIYAYEYDLRIQSPSITEREKHLLAATYMQVHRWEKVYNMAHLLLVFWIPTLIIAFSYVVIICKLNSLKRERTARSPQMKALLPPAYRQERSTSYDTAIAPTLPNGDAEPCANGVTETNLSKSQSRVGPIARRTIHKATRNAKRQAALILLAYLTLWSPYNVMAVMNTFATSTEGREMILVTLPFLNALIVVNPVVNPIIYGLSPSRSKTAI</sequence>
<comment type="subcellular location">
    <subcellularLocation>
        <location evidence="1">Cell membrane</location>
        <topology evidence="1">Multi-pass membrane protein</topology>
    </subcellularLocation>
</comment>
<gene>
    <name evidence="9" type="ORF">TCNE_LOCUS13619</name>
</gene>
<dbReference type="InterPro" id="IPR017452">
    <property type="entry name" value="GPCR_Rhodpsn_7TM"/>
</dbReference>
<dbReference type="PRINTS" id="PR00237">
    <property type="entry name" value="GPCRRHODOPSN"/>
</dbReference>
<keyword evidence="3 7" id="KW-0812">Transmembrane</keyword>
<feature type="transmembrane region" description="Helical" evidence="7">
    <location>
        <begin position="437"/>
        <end position="457"/>
    </location>
</feature>
<evidence type="ECO:0000256" key="7">
    <source>
        <dbReference type="SAM" id="Phobius"/>
    </source>
</evidence>
<feature type="transmembrane region" description="Helical" evidence="7">
    <location>
        <begin position="173"/>
        <end position="193"/>
    </location>
</feature>
<dbReference type="WBParaSite" id="TCNE_0001361901-mRNA-1">
    <property type="protein sequence ID" value="TCNE_0001361901-mRNA-1"/>
    <property type="gene ID" value="TCNE_0001361901"/>
</dbReference>
<proteinExistence type="predicted"/>
<keyword evidence="4 7" id="KW-1133">Transmembrane helix</keyword>
<evidence type="ECO:0000256" key="6">
    <source>
        <dbReference type="ARBA" id="ARBA00023170"/>
    </source>
</evidence>
<evidence type="ECO:0000256" key="4">
    <source>
        <dbReference type="ARBA" id="ARBA00022989"/>
    </source>
</evidence>
<evidence type="ECO:0000259" key="8">
    <source>
        <dbReference type="PROSITE" id="PS50262"/>
    </source>
</evidence>
<keyword evidence="5 7" id="KW-0472">Membrane</keyword>
<dbReference type="InterPro" id="IPR000276">
    <property type="entry name" value="GPCR_Rhodpsn"/>
</dbReference>
<protein>
    <submittedName>
        <fullName evidence="11">Gonadotropin-releasing hormone receptor</fullName>
    </submittedName>
</protein>
<feature type="domain" description="G-protein coupled receptors family 1 profile" evidence="8">
    <location>
        <begin position="143"/>
        <end position="492"/>
    </location>
</feature>
<keyword evidence="2" id="KW-1003">Cell membrane</keyword>
<evidence type="ECO:0000313" key="10">
    <source>
        <dbReference type="Proteomes" id="UP000050794"/>
    </source>
</evidence>
<feature type="transmembrane region" description="Helical" evidence="7">
    <location>
        <begin position="213"/>
        <end position="233"/>
    </location>
</feature>
<dbReference type="GO" id="GO:0004930">
    <property type="term" value="F:G protein-coupled receptor activity"/>
    <property type="evidence" value="ECO:0007669"/>
    <property type="project" value="InterPro"/>
</dbReference>
<dbReference type="Pfam" id="PF00001">
    <property type="entry name" value="7tm_1"/>
    <property type="match status" value="2"/>
</dbReference>
<dbReference type="GO" id="GO:0042277">
    <property type="term" value="F:peptide binding"/>
    <property type="evidence" value="ECO:0007669"/>
    <property type="project" value="TreeGrafter"/>
</dbReference>
<dbReference type="Proteomes" id="UP000050794">
    <property type="component" value="Unassembled WGS sequence"/>
</dbReference>
<dbReference type="EMBL" id="UYWY01021811">
    <property type="protein sequence ID" value="VDM44940.1"/>
    <property type="molecule type" value="Genomic_DNA"/>
</dbReference>
<feature type="transmembrane region" description="Helical" evidence="7">
    <location>
        <begin position="331"/>
        <end position="354"/>
    </location>
</feature>
<dbReference type="SUPFAM" id="SSF81321">
    <property type="entry name" value="Family A G protein-coupled receptor-like"/>
    <property type="match status" value="1"/>
</dbReference>
<feature type="transmembrane region" description="Helical" evidence="7">
    <location>
        <begin position="254"/>
        <end position="276"/>
    </location>
</feature>
<evidence type="ECO:0000256" key="3">
    <source>
        <dbReference type="ARBA" id="ARBA00022692"/>
    </source>
</evidence>
<dbReference type="Gene3D" id="1.20.1070.10">
    <property type="entry name" value="Rhodopsin 7-helix transmembrane proteins"/>
    <property type="match status" value="1"/>
</dbReference>
<evidence type="ECO:0000256" key="2">
    <source>
        <dbReference type="ARBA" id="ARBA00022475"/>
    </source>
</evidence>
<dbReference type="PROSITE" id="PS50262">
    <property type="entry name" value="G_PROTEIN_RECEP_F1_2"/>
    <property type="match status" value="1"/>
</dbReference>
<name>A0A183UYP9_TOXCA</name>
<evidence type="ECO:0000313" key="11">
    <source>
        <dbReference type="WBParaSite" id="TCNE_0001361901-mRNA-1"/>
    </source>
</evidence>
<keyword evidence="6" id="KW-0675">Receptor</keyword>
<dbReference type="PANTHER" id="PTHR24241:SF59">
    <property type="entry name" value="ADIPOKINETIC HORMONE RECEPTOR, ISOFORM C"/>
    <property type="match status" value="1"/>
</dbReference>
<keyword evidence="10" id="KW-1185">Reference proteome</keyword>
<dbReference type="AlphaFoldDB" id="A0A183UYP9"/>
<evidence type="ECO:0000313" key="9">
    <source>
        <dbReference type="EMBL" id="VDM44940.1"/>
    </source>
</evidence>
<dbReference type="GO" id="GO:0032870">
    <property type="term" value="P:cellular response to hormone stimulus"/>
    <property type="evidence" value="ECO:0007669"/>
    <property type="project" value="TreeGrafter"/>
</dbReference>
<evidence type="ECO:0000256" key="5">
    <source>
        <dbReference type="ARBA" id="ARBA00023136"/>
    </source>
</evidence>
<feature type="transmembrane region" description="Helical" evidence="7">
    <location>
        <begin position="469"/>
        <end position="494"/>
    </location>
</feature>
<feature type="transmembrane region" description="Helical" evidence="7">
    <location>
        <begin position="133"/>
        <end position="152"/>
    </location>
</feature>
<dbReference type="GO" id="GO:0005886">
    <property type="term" value="C:plasma membrane"/>
    <property type="evidence" value="ECO:0007669"/>
    <property type="project" value="UniProtKB-SubCell"/>
</dbReference>
<organism evidence="10 11">
    <name type="scientific">Toxocara canis</name>
    <name type="common">Canine roundworm</name>
    <dbReference type="NCBI Taxonomy" id="6265"/>
    <lineage>
        <taxon>Eukaryota</taxon>
        <taxon>Metazoa</taxon>
        <taxon>Ecdysozoa</taxon>
        <taxon>Nematoda</taxon>
        <taxon>Chromadorea</taxon>
        <taxon>Rhabditida</taxon>
        <taxon>Spirurina</taxon>
        <taxon>Ascaridomorpha</taxon>
        <taxon>Ascaridoidea</taxon>
        <taxon>Toxocaridae</taxon>
        <taxon>Toxocara</taxon>
    </lineage>
</organism>
<reference evidence="11" key="1">
    <citation type="submission" date="2016-06" db="UniProtKB">
        <authorList>
            <consortium name="WormBaseParasite"/>
        </authorList>
    </citation>
    <scope>IDENTIFICATION</scope>
</reference>